<dbReference type="PRINTS" id="PR00237">
    <property type="entry name" value="GPCRRHODOPSN"/>
</dbReference>
<keyword evidence="4 12" id="KW-0812">Transmembrane</keyword>
<reference evidence="14 15" key="1">
    <citation type="journal article" date="2016" name="Genome Biol. Evol.">
        <title>Gene Family Evolution Reflects Adaptation to Soil Environmental Stressors in the Genome of the Collembolan Orchesella cincta.</title>
        <authorList>
            <person name="Faddeeva-Vakhrusheva A."/>
            <person name="Derks M.F."/>
            <person name="Anvar S.Y."/>
            <person name="Agamennone V."/>
            <person name="Suring W."/>
            <person name="Smit S."/>
            <person name="van Straalen N.M."/>
            <person name="Roelofs D."/>
        </authorList>
    </citation>
    <scope>NUCLEOTIDE SEQUENCE [LARGE SCALE GENOMIC DNA]</scope>
    <source>
        <tissue evidence="14">Mixed pool</tissue>
    </source>
</reference>
<keyword evidence="15" id="KW-1185">Reference proteome</keyword>
<dbReference type="SUPFAM" id="SSF81321">
    <property type="entry name" value="Family A G protein-coupled receptor-like"/>
    <property type="match status" value="1"/>
</dbReference>
<evidence type="ECO:0000256" key="10">
    <source>
        <dbReference type="ARBA" id="ARBA00023224"/>
    </source>
</evidence>
<evidence type="ECO:0000313" key="15">
    <source>
        <dbReference type="Proteomes" id="UP000094527"/>
    </source>
</evidence>
<evidence type="ECO:0000256" key="4">
    <source>
        <dbReference type="ARBA" id="ARBA00022692"/>
    </source>
</evidence>
<evidence type="ECO:0000256" key="7">
    <source>
        <dbReference type="ARBA" id="ARBA00023136"/>
    </source>
</evidence>
<comment type="caution">
    <text evidence="14">The sequence shown here is derived from an EMBL/GenBank/DDBJ whole genome shotgun (WGS) entry which is preliminary data.</text>
</comment>
<feature type="domain" description="G-protein coupled receptors family 1 profile" evidence="13">
    <location>
        <begin position="45"/>
        <end position="119"/>
    </location>
</feature>
<feature type="compositionally biased region" description="Low complexity" evidence="11">
    <location>
        <begin position="1"/>
        <end position="23"/>
    </location>
</feature>
<dbReference type="InterPro" id="IPR000276">
    <property type="entry name" value="GPCR_Rhodpsn"/>
</dbReference>
<keyword evidence="6" id="KW-0297">G-protein coupled receptor</keyword>
<keyword evidence="10" id="KW-0807">Transducer</keyword>
<dbReference type="AlphaFoldDB" id="A0A1D2M0U8"/>
<dbReference type="Proteomes" id="UP000094527">
    <property type="component" value="Unassembled WGS sequence"/>
</dbReference>
<dbReference type="PANTHER" id="PTHR24248:SF199">
    <property type="entry name" value="IP13425P-RELATED"/>
    <property type="match status" value="1"/>
</dbReference>
<evidence type="ECO:0000256" key="8">
    <source>
        <dbReference type="ARBA" id="ARBA00023157"/>
    </source>
</evidence>
<dbReference type="GO" id="GO:0005886">
    <property type="term" value="C:plasma membrane"/>
    <property type="evidence" value="ECO:0007669"/>
    <property type="project" value="UniProtKB-SubCell"/>
</dbReference>
<dbReference type="PROSITE" id="PS50262">
    <property type="entry name" value="G_PROTEIN_RECEP_F1_2"/>
    <property type="match status" value="1"/>
</dbReference>
<keyword evidence="8" id="KW-1015">Disulfide bond</keyword>
<evidence type="ECO:0000256" key="9">
    <source>
        <dbReference type="ARBA" id="ARBA00023170"/>
    </source>
</evidence>
<feature type="transmembrane region" description="Helical" evidence="12">
    <location>
        <begin position="67"/>
        <end position="88"/>
    </location>
</feature>
<evidence type="ECO:0000256" key="5">
    <source>
        <dbReference type="ARBA" id="ARBA00022989"/>
    </source>
</evidence>
<name>A0A1D2M0U8_ORCCI</name>
<gene>
    <name evidence="14" type="ORF">Ocin01_20092</name>
</gene>
<keyword evidence="3" id="KW-1003">Cell membrane</keyword>
<dbReference type="OrthoDB" id="10034726at2759"/>
<dbReference type="Pfam" id="PF00001">
    <property type="entry name" value="7tm_1"/>
    <property type="match status" value="1"/>
</dbReference>
<dbReference type="Gene3D" id="1.20.1070.10">
    <property type="entry name" value="Rhodopsin 7-helix transmembrane proteins"/>
    <property type="match status" value="1"/>
</dbReference>
<evidence type="ECO:0000256" key="3">
    <source>
        <dbReference type="ARBA" id="ARBA00022475"/>
    </source>
</evidence>
<evidence type="ECO:0000313" key="14">
    <source>
        <dbReference type="EMBL" id="ODM86590.1"/>
    </source>
</evidence>
<dbReference type="STRING" id="48709.A0A1D2M0U8"/>
<feature type="non-terminal residue" evidence="14">
    <location>
        <position position="147"/>
    </location>
</feature>
<evidence type="ECO:0000256" key="12">
    <source>
        <dbReference type="SAM" id="Phobius"/>
    </source>
</evidence>
<feature type="compositionally biased region" description="Basic and acidic residues" evidence="11">
    <location>
        <begin position="50"/>
        <end position="59"/>
    </location>
</feature>
<keyword evidence="9 14" id="KW-0675">Receptor</keyword>
<proteinExistence type="inferred from homology"/>
<feature type="transmembrane region" description="Helical" evidence="12">
    <location>
        <begin position="100"/>
        <end position="122"/>
    </location>
</feature>
<comment type="similarity">
    <text evidence="2">Belongs to the G-protein coupled receptor 1 family.</text>
</comment>
<protein>
    <submittedName>
        <fullName evidence="14">5-hydroxytryptamine receptor</fullName>
    </submittedName>
</protein>
<evidence type="ECO:0000256" key="1">
    <source>
        <dbReference type="ARBA" id="ARBA00004651"/>
    </source>
</evidence>
<accession>A0A1D2M0U8</accession>
<dbReference type="OMA" id="REDRAFK"/>
<organism evidence="14 15">
    <name type="scientific">Orchesella cincta</name>
    <name type="common">Springtail</name>
    <name type="synonym">Podura cincta</name>
    <dbReference type="NCBI Taxonomy" id="48709"/>
    <lineage>
        <taxon>Eukaryota</taxon>
        <taxon>Metazoa</taxon>
        <taxon>Ecdysozoa</taxon>
        <taxon>Arthropoda</taxon>
        <taxon>Hexapoda</taxon>
        <taxon>Collembola</taxon>
        <taxon>Entomobryomorpha</taxon>
        <taxon>Entomobryoidea</taxon>
        <taxon>Orchesellidae</taxon>
        <taxon>Orchesellinae</taxon>
        <taxon>Orchesella</taxon>
    </lineage>
</organism>
<evidence type="ECO:0000256" key="2">
    <source>
        <dbReference type="ARBA" id="ARBA00010663"/>
    </source>
</evidence>
<feature type="region of interest" description="Disordered" evidence="11">
    <location>
        <begin position="1"/>
        <end position="63"/>
    </location>
</feature>
<dbReference type="GO" id="GO:0004993">
    <property type="term" value="F:G protein-coupled serotonin receptor activity"/>
    <property type="evidence" value="ECO:0007669"/>
    <property type="project" value="UniProtKB-ARBA"/>
</dbReference>
<dbReference type="PANTHER" id="PTHR24248">
    <property type="entry name" value="ADRENERGIC RECEPTOR-RELATED G-PROTEIN COUPLED RECEPTOR"/>
    <property type="match status" value="1"/>
</dbReference>
<dbReference type="FunFam" id="1.20.1070.10:FF:000310">
    <property type="entry name" value="5-hydroxytryptamine receptor 2B"/>
    <property type="match status" value="1"/>
</dbReference>
<feature type="non-terminal residue" evidence="14">
    <location>
        <position position="1"/>
    </location>
</feature>
<sequence>GGKNSTDGGTANANAGSSEGNNTTGAPLSKSLYFHGRGDSEVTPVRKTKSSRESGESKREKKAAKTLAIITGAFIMCWLPFFIMALVASACKSCNVSKNLMTLILWLGYFNSTLNPVIYTIFSPEFRLAFKKILFGKQHRKSRAVAL</sequence>
<evidence type="ECO:0000256" key="6">
    <source>
        <dbReference type="ARBA" id="ARBA00023040"/>
    </source>
</evidence>
<dbReference type="GO" id="GO:0043410">
    <property type="term" value="P:positive regulation of MAPK cascade"/>
    <property type="evidence" value="ECO:0007669"/>
    <property type="project" value="TreeGrafter"/>
</dbReference>
<evidence type="ECO:0000256" key="11">
    <source>
        <dbReference type="SAM" id="MobiDB-lite"/>
    </source>
</evidence>
<keyword evidence="7 12" id="KW-0472">Membrane</keyword>
<dbReference type="EMBL" id="LJIJ01008125">
    <property type="protein sequence ID" value="ODM86590.1"/>
    <property type="molecule type" value="Genomic_DNA"/>
</dbReference>
<keyword evidence="5 12" id="KW-1133">Transmembrane helix</keyword>
<dbReference type="InterPro" id="IPR017452">
    <property type="entry name" value="GPCR_Rhodpsn_7TM"/>
</dbReference>
<dbReference type="GO" id="GO:0071880">
    <property type="term" value="P:adenylate cyclase-activating adrenergic receptor signaling pathway"/>
    <property type="evidence" value="ECO:0007669"/>
    <property type="project" value="TreeGrafter"/>
</dbReference>
<comment type="subcellular location">
    <subcellularLocation>
        <location evidence="1">Cell membrane</location>
        <topology evidence="1">Multi-pass membrane protein</topology>
    </subcellularLocation>
</comment>
<evidence type="ECO:0000259" key="13">
    <source>
        <dbReference type="PROSITE" id="PS50262"/>
    </source>
</evidence>